<dbReference type="GeneID" id="116203327"/>
<dbReference type="InterPro" id="IPR016140">
    <property type="entry name" value="Bifunc_inhib/LTP/seed_store"/>
</dbReference>
<evidence type="ECO:0000313" key="6">
    <source>
        <dbReference type="EMBL" id="PKI69943.1"/>
    </source>
</evidence>
<dbReference type="OrthoDB" id="665742at2759"/>
<evidence type="ECO:0000256" key="3">
    <source>
        <dbReference type="SAM" id="SignalP"/>
    </source>
</evidence>
<feature type="domain" description="Bifunctional inhibitor/plant lipid transfer protein/seed storage helical" evidence="4">
    <location>
        <begin position="36"/>
        <end position="102"/>
    </location>
</feature>
<evidence type="ECO:0000313" key="5">
    <source>
        <dbReference type="EMBL" id="OWM84645.1"/>
    </source>
</evidence>
<evidence type="ECO:0000256" key="1">
    <source>
        <dbReference type="ARBA" id="ARBA00022448"/>
    </source>
</evidence>
<dbReference type="Gene3D" id="1.10.110.10">
    <property type="entry name" value="Plant lipid-transfer and hydrophobic proteins"/>
    <property type="match status" value="1"/>
</dbReference>
<protein>
    <recommendedName>
        <fullName evidence="4">Bifunctional inhibitor/plant lipid transfer protein/seed storage helical domain-containing protein</fullName>
    </recommendedName>
</protein>
<dbReference type="Proteomes" id="UP000233551">
    <property type="component" value="Unassembled WGS sequence"/>
</dbReference>
<dbReference type="InterPro" id="IPR033872">
    <property type="entry name" value="nsLTP2"/>
</dbReference>
<dbReference type="PANTHER" id="PTHR33214:SF73">
    <property type="entry name" value="BIFUNCTIONAL INHIBITOR_LIPID-TRANSFER PROTEIN_SEED STORAGE 2S ALBUMIN SUPERFAMILY PROTEIN"/>
    <property type="match status" value="1"/>
</dbReference>
<keyword evidence="1" id="KW-0813">Transport</keyword>
<sequence>MEKSSSSRPMTPALFITVAVLLLAAAAAPKAVAVTCDAKELLACLPAFEGSPTPSSECCSKLKEQQPCLCGYLKDPNLKKYWGSPKAKTIADACGVPYPPQC</sequence>
<keyword evidence="2" id="KW-0446">Lipid-binding</keyword>
<reference evidence="6 8" key="3">
    <citation type="submission" date="2017-11" db="EMBL/GenBank/DDBJ databases">
        <title>De-novo sequencing of pomegranate (Punica granatum L.) genome.</title>
        <authorList>
            <person name="Akparov Z."/>
            <person name="Amiraslanov A."/>
            <person name="Hajiyeva S."/>
            <person name="Abbasov M."/>
            <person name="Kaur K."/>
            <person name="Hamwieh A."/>
            <person name="Solovyev V."/>
            <person name="Salamov A."/>
            <person name="Braich B."/>
            <person name="Kosarev P."/>
            <person name="Mahmoud A."/>
            <person name="Hajiyev E."/>
            <person name="Babayeva S."/>
            <person name="Izzatullayeva V."/>
            <person name="Mammadov A."/>
            <person name="Mammadov A."/>
            <person name="Sharifova S."/>
            <person name="Ojaghi J."/>
            <person name="Eynullazada K."/>
            <person name="Bayramov B."/>
            <person name="Abdulazimova A."/>
            <person name="Shahmuradov I."/>
        </authorList>
    </citation>
    <scope>NUCLEOTIDE SEQUENCE [LARGE SCALE GENOMIC DNA]</scope>
    <source>
        <strain evidence="6">AG2017</strain>
        <strain evidence="8">cv. AG2017</strain>
        <tissue evidence="6">Leaf</tissue>
    </source>
</reference>
<dbReference type="GO" id="GO:0008289">
    <property type="term" value="F:lipid binding"/>
    <property type="evidence" value="ECO:0007669"/>
    <property type="project" value="UniProtKB-KW"/>
</dbReference>
<dbReference type="EMBL" id="PGOL01000479">
    <property type="protein sequence ID" value="PKI69943.1"/>
    <property type="molecule type" value="Genomic_DNA"/>
</dbReference>
<dbReference type="PANTHER" id="PTHR33214">
    <property type="entry name" value="BIFUNCTIONAL INHIBITOR/LIPID-TRANSFER PROTEIN/SEED STORAGE 2S ALBUMIN SUPERFAMILY PROTEIN"/>
    <property type="match status" value="1"/>
</dbReference>
<reference evidence="7" key="1">
    <citation type="journal article" date="2017" name="Plant J.">
        <title>The pomegranate (Punica granatum L.) genome and the genomics of punicalagin biosynthesis.</title>
        <authorList>
            <person name="Qin G."/>
            <person name="Xu C."/>
            <person name="Ming R."/>
            <person name="Tang H."/>
            <person name="Guyot R."/>
            <person name="Kramer E.M."/>
            <person name="Hu Y."/>
            <person name="Yi X."/>
            <person name="Qi Y."/>
            <person name="Xu X."/>
            <person name="Gao Z."/>
            <person name="Pan H."/>
            <person name="Jian J."/>
            <person name="Tian Y."/>
            <person name="Yue Z."/>
            <person name="Xu Y."/>
        </authorList>
    </citation>
    <scope>NUCLEOTIDE SEQUENCE [LARGE SCALE GENOMIC DNA]</scope>
    <source>
        <strain evidence="7">cv. Dabenzi</strain>
    </source>
</reference>
<dbReference type="SUPFAM" id="SSF47699">
    <property type="entry name" value="Bifunctional inhibitor/lipid-transfer protein/seed storage 2S albumin"/>
    <property type="match status" value="1"/>
</dbReference>
<evidence type="ECO:0000259" key="4">
    <source>
        <dbReference type="SMART" id="SM00499"/>
    </source>
</evidence>
<comment type="caution">
    <text evidence="5">The sequence shown here is derived from an EMBL/GenBank/DDBJ whole genome shotgun (WGS) entry which is preliminary data.</text>
</comment>
<dbReference type="Pfam" id="PF00234">
    <property type="entry name" value="Tryp_alpha_amyl"/>
    <property type="match status" value="1"/>
</dbReference>
<evidence type="ECO:0000256" key="2">
    <source>
        <dbReference type="ARBA" id="ARBA00023121"/>
    </source>
</evidence>
<dbReference type="GO" id="GO:0006869">
    <property type="term" value="P:lipid transport"/>
    <property type="evidence" value="ECO:0007669"/>
    <property type="project" value="InterPro"/>
</dbReference>
<evidence type="ECO:0000313" key="7">
    <source>
        <dbReference type="Proteomes" id="UP000197138"/>
    </source>
</evidence>
<dbReference type="STRING" id="22663.A0A218XHF1"/>
<reference evidence="5" key="2">
    <citation type="submission" date="2017-06" db="EMBL/GenBank/DDBJ databases">
        <title>The pomegranate genome and the genomics of punicalagin biosynthesis.</title>
        <authorList>
            <person name="Xu C."/>
        </authorList>
    </citation>
    <scope>NUCLEOTIDE SEQUENCE [LARGE SCALE GENOMIC DNA]</scope>
    <source>
        <tissue evidence="5">Fresh leaf</tissue>
    </source>
</reference>
<dbReference type="CDD" id="cd01959">
    <property type="entry name" value="nsLTP2"/>
    <property type="match status" value="1"/>
</dbReference>
<proteinExistence type="predicted"/>
<dbReference type="EMBL" id="MTKT01001287">
    <property type="protein sequence ID" value="OWM84645.1"/>
    <property type="molecule type" value="Genomic_DNA"/>
</dbReference>
<feature type="signal peptide" evidence="3">
    <location>
        <begin position="1"/>
        <end position="33"/>
    </location>
</feature>
<keyword evidence="3" id="KW-0732">Signal</keyword>
<keyword evidence="8" id="KW-1185">Reference proteome</keyword>
<feature type="chain" id="PRO_5014071950" description="Bifunctional inhibitor/plant lipid transfer protein/seed storage helical domain-containing protein" evidence="3">
    <location>
        <begin position="34"/>
        <end position="102"/>
    </location>
</feature>
<evidence type="ECO:0000313" key="8">
    <source>
        <dbReference type="Proteomes" id="UP000233551"/>
    </source>
</evidence>
<dbReference type="InterPro" id="IPR036312">
    <property type="entry name" value="Bifun_inhib/LTP/seed_sf"/>
</dbReference>
<organism evidence="5 7">
    <name type="scientific">Punica granatum</name>
    <name type="common">Pomegranate</name>
    <dbReference type="NCBI Taxonomy" id="22663"/>
    <lineage>
        <taxon>Eukaryota</taxon>
        <taxon>Viridiplantae</taxon>
        <taxon>Streptophyta</taxon>
        <taxon>Embryophyta</taxon>
        <taxon>Tracheophyta</taxon>
        <taxon>Spermatophyta</taxon>
        <taxon>Magnoliopsida</taxon>
        <taxon>eudicotyledons</taxon>
        <taxon>Gunneridae</taxon>
        <taxon>Pentapetalae</taxon>
        <taxon>rosids</taxon>
        <taxon>malvids</taxon>
        <taxon>Myrtales</taxon>
        <taxon>Lythraceae</taxon>
        <taxon>Punica</taxon>
    </lineage>
</organism>
<gene>
    <name evidence="5" type="ORF">CDL15_Pgr027432</name>
    <name evidence="6" type="ORF">CRG98_009818</name>
</gene>
<dbReference type="AlphaFoldDB" id="A0A218XHF1"/>
<dbReference type="SMART" id="SM00499">
    <property type="entry name" value="AAI"/>
    <property type="match status" value="1"/>
</dbReference>
<accession>A0A218XHF1</accession>
<dbReference type="Proteomes" id="UP000197138">
    <property type="component" value="Unassembled WGS sequence"/>
</dbReference>
<name>A0A218XHF1_PUNGR</name>